<dbReference type="GO" id="GO:0044547">
    <property type="term" value="F:DNA topoisomerase binding"/>
    <property type="evidence" value="ECO:0007669"/>
    <property type="project" value="TreeGrafter"/>
</dbReference>
<dbReference type="GO" id="GO:0035861">
    <property type="term" value="C:site of double-strand break"/>
    <property type="evidence" value="ECO:0007669"/>
    <property type="project" value="TreeGrafter"/>
</dbReference>
<keyword evidence="3" id="KW-1185">Reference proteome</keyword>
<dbReference type="GO" id="GO:0015074">
    <property type="term" value="P:DNA integration"/>
    <property type="evidence" value="ECO:0007669"/>
    <property type="project" value="TreeGrafter"/>
</dbReference>
<dbReference type="GO" id="GO:0044774">
    <property type="term" value="P:mitotic DNA integrity checkpoint signaling"/>
    <property type="evidence" value="ECO:0007669"/>
    <property type="project" value="TreeGrafter"/>
</dbReference>
<evidence type="ECO:0000256" key="1">
    <source>
        <dbReference type="SAM" id="MobiDB-lite"/>
    </source>
</evidence>
<dbReference type="Proteomes" id="UP000887575">
    <property type="component" value="Unassembled WGS sequence"/>
</dbReference>
<evidence type="ECO:0000313" key="4">
    <source>
        <dbReference type="WBParaSite" id="MBELARI_LOCUS15403"/>
    </source>
</evidence>
<evidence type="ECO:0000259" key="2">
    <source>
        <dbReference type="Pfam" id="PF17906"/>
    </source>
</evidence>
<sequence>MASNPAPDFPDFPPKHIRHCVYFEFSKGSTPQQAAKKINETYGQETANVKQCSQWFDRFRAGDTSMGDQGISLSTTSARPVQTQVEDMLKLLSSNSRVSSKKMAQQLGVSHDTILRNLRELGYKAKRGQWTPDTRRKNIATRKTQK</sequence>
<reference evidence="4" key="1">
    <citation type="submission" date="2024-02" db="UniProtKB">
        <authorList>
            <consortium name="WormBaseParasite"/>
        </authorList>
    </citation>
    <scope>IDENTIFICATION</scope>
</reference>
<dbReference type="InterPro" id="IPR041426">
    <property type="entry name" value="Mos1_HTH"/>
</dbReference>
<dbReference type="GO" id="GO:0003697">
    <property type="term" value="F:single-stranded DNA binding"/>
    <property type="evidence" value="ECO:0007669"/>
    <property type="project" value="TreeGrafter"/>
</dbReference>
<name>A0AAF3EMY5_9BILA</name>
<feature type="compositionally biased region" description="Basic residues" evidence="1">
    <location>
        <begin position="137"/>
        <end position="146"/>
    </location>
</feature>
<feature type="region of interest" description="Disordered" evidence="1">
    <location>
        <begin position="126"/>
        <end position="146"/>
    </location>
</feature>
<dbReference type="Gene3D" id="1.10.10.10">
    <property type="entry name" value="Winged helix-like DNA-binding domain superfamily/Winged helix DNA-binding domain"/>
    <property type="match status" value="1"/>
</dbReference>
<accession>A0AAF3EMY5</accession>
<dbReference type="GO" id="GO:0006303">
    <property type="term" value="P:double-strand break repair via nonhomologous end joining"/>
    <property type="evidence" value="ECO:0007669"/>
    <property type="project" value="TreeGrafter"/>
</dbReference>
<dbReference type="GO" id="GO:0042800">
    <property type="term" value="F:histone H3K4 methyltransferase activity"/>
    <property type="evidence" value="ECO:0007669"/>
    <property type="project" value="TreeGrafter"/>
</dbReference>
<dbReference type="Pfam" id="PF17906">
    <property type="entry name" value="HTH_48"/>
    <property type="match status" value="1"/>
</dbReference>
<dbReference type="PANTHER" id="PTHR46060:SF2">
    <property type="entry name" value="HISTONE-LYSINE N-METHYLTRANSFERASE SETMAR"/>
    <property type="match status" value="1"/>
</dbReference>
<organism evidence="3 4">
    <name type="scientific">Mesorhabditis belari</name>
    <dbReference type="NCBI Taxonomy" id="2138241"/>
    <lineage>
        <taxon>Eukaryota</taxon>
        <taxon>Metazoa</taxon>
        <taxon>Ecdysozoa</taxon>
        <taxon>Nematoda</taxon>
        <taxon>Chromadorea</taxon>
        <taxon>Rhabditida</taxon>
        <taxon>Rhabditina</taxon>
        <taxon>Rhabditomorpha</taxon>
        <taxon>Rhabditoidea</taxon>
        <taxon>Rhabditidae</taxon>
        <taxon>Mesorhabditinae</taxon>
        <taxon>Mesorhabditis</taxon>
    </lineage>
</organism>
<dbReference type="PANTHER" id="PTHR46060">
    <property type="entry name" value="MARINER MOS1 TRANSPOSASE-LIKE PROTEIN"/>
    <property type="match status" value="1"/>
</dbReference>
<dbReference type="GO" id="GO:0003690">
    <property type="term" value="F:double-stranded DNA binding"/>
    <property type="evidence" value="ECO:0007669"/>
    <property type="project" value="TreeGrafter"/>
</dbReference>
<dbReference type="AlphaFoldDB" id="A0AAF3EMY5"/>
<dbReference type="GO" id="GO:0005634">
    <property type="term" value="C:nucleus"/>
    <property type="evidence" value="ECO:0007669"/>
    <property type="project" value="TreeGrafter"/>
</dbReference>
<dbReference type="GO" id="GO:0000793">
    <property type="term" value="C:condensed chromosome"/>
    <property type="evidence" value="ECO:0007669"/>
    <property type="project" value="TreeGrafter"/>
</dbReference>
<protein>
    <submittedName>
        <fullName evidence="4">Mos1 transposase HTH domain-containing protein</fullName>
    </submittedName>
</protein>
<dbReference type="InterPro" id="IPR052709">
    <property type="entry name" value="Transposase-MT_Hybrid"/>
</dbReference>
<dbReference type="GO" id="GO:0000014">
    <property type="term" value="F:single-stranded DNA endodeoxyribonuclease activity"/>
    <property type="evidence" value="ECO:0007669"/>
    <property type="project" value="TreeGrafter"/>
</dbReference>
<dbReference type="Gene3D" id="1.10.10.1450">
    <property type="match status" value="1"/>
</dbReference>
<dbReference type="GO" id="GO:0031297">
    <property type="term" value="P:replication fork processing"/>
    <property type="evidence" value="ECO:0007669"/>
    <property type="project" value="TreeGrafter"/>
</dbReference>
<feature type="domain" description="Mos1 transposase HTH" evidence="2">
    <location>
        <begin position="14"/>
        <end position="63"/>
    </location>
</feature>
<evidence type="ECO:0000313" key="3">
    <source>
        <dbReference type="Proteomes" id="UP000887575"/>
    </source>
</evidence>
<proteinExistence type="predicted"/>
<dbReference type="GO" id="GO:0000729">
    <property type="term" value="P:DNA double-strand break processing"/>
    <property type="evidence" value="ECO:0007669"/>
    <property type="project" value="TreeGrafter"/>
</dbReference>
<dbReference type="WBParaSite" id="MBELARI_LOCUS15403">
    <property type="protein sequence ID" value="MBELARI_LOCUS15403"/>
    <property type="gene ID" value="MBELARI_LOCUS15403"/>
</dbReference>
<dbReference type="InterPro" id="IPR036388">
    <property type="entry name" value="WH-like_DNA-bd_sf"/>
</dbReference>
<dbReference type="GO" id="GO:0046975">
    <property type="term" value="F:histone H3K36 methyltransferase activity"/>
    <property type="evidence" value="ECO:0007669"/>
    <property type="project" value="TreeGrafter"/>
</dbReference>